<dbReference type="AlphaFoldDB" id="A0A0H5PLL5"/>
<evidence type="ECO:0000313" key="2">
    <source>
        <dbReference type="Proteomes" id="UP000057820"/>
    </source>
</evidence>
<dbReference type="Proteomes" id="UP000057820">
    <property type="component" value="Plasmid 2"/>
</dbReference>
<dbReference type="Pfam" id="PF12079">
    <property type="entry name" value="DUF3558"/>
    <property type="match status" value="1"/>
</dbReference>
<accession>A0A0H5PLL5</accession>
<organism evidence="1 2">
    <name type="scientific">Nocardia farcinica</name>
    <dbReference type="NCBI Taxonomy" id="37329"/>
    <lineage>
        <taxon>Bacteria</taxon>
        <taxon>Bacillati</taxon>
        <taxon>Actinomycetota</taxon>
        <taxon>Actinomycetes</taxon>
        <taxon>Mycobacteriales</taxon>
        <taxon>Nocardiaceae</taxon>
        <taxon>Nocardia</taxon>
    </lineage>
</organism>
<keyword evidence="1" id="KW-0614">Plasmid</keyword>
<dbReference type="EMBL" id="LN868939">
    <property type="protein sequence ID" value="CRY83366.1"/>
    <property type="molecule type" value="Genomic_DNA"/>
</dbReference>
<gene>
    <name evidence="1" type="ORF">ERS450000_05457</name>
</gene>
<dbReference type="RefSeq" id="WP_060594672.1">
    <property type="nucleotide sequence ID" value="NZ_CP031418.1"/>
</dbReference>
<geneLocation type="plasmid" evidence="1">
    <name>2</name>
</geneLocation>
<dbReference type="InterPro" id="IPR024520">
    <property type="entry name" value="DUF3558"/>
</dbReference>
<reference evidence="2" key="1">
    <citation type="submission" date="2015-03" db="EMBL/GenBank/DDBJ databases">
        <authorList>
            <consortium name="Pathogen Informatics"/>
        </authorList>
    </citation>
    <scope>NUCLEOTIDE SEQUENCE [LARGE SCALE GENOMIC DNA]</scope>
    <source>
        <strain evidence="2">NCTC11134</strain>
        <plasmid evidence="2">2</plasmid>
    </source>
</reference>
<name>A0A0H5PLL5_NOCFR</name>
<evidence type="ECO:0000313" key="1">
    <source>
        <dbReference type="EMBL" id="CRY83366.1"/>
    </source>
</evidence>
<proteinExistence type="predicted"/>
<dbReference type="KEGG" id="nfr:ERS450000_05457"/>
<sequence>MHTTIAARAMIAGAAVLALTTGCGTEIGGQTTSAAPTTPAMDNLLNPCTDIPDEWLIETGLDPSTERDLVNPTEASAWRNCGWNSADQPYRMDLMSSSRTLDETRNSTSVNILGDTTVGARPALLTRVKSDTTNETCYVTFPAQQGSFTVTVGWLRSDPPQNICDIAVEHATDLEAHLPK</sequence>
<protein>
    <submittedName>
        <fullName evidence="1">Protein of uncharacterized function (DUF3558)</fullName>
    </submittedName>
</protein>